<dbReference type="Proteomes" id="UP000789706">
    <property type="component" value="Unassembled WGS sequence"/>
</dbReference>
<name>A0A9N9GGA6_9GLOM</name>
<reference evidence="1" key="1">
    <citation type="submission" date="2021-06" db="EMBL/GenBank/DDBJ databases">
        <authorList>
            <person name="Kallberg Y."/>
            <person name="Tangrot J."/>
            <person name="Rosling A."/>
        </authorList>
    </citation>
    <scope>NUCLEOTIDE SEQUENCE</scope>
    <source>
        <strain evidence="1">AZ414A</strain>
    </source>
</reference>
<organism evidence="1 2">
    <name type="scientific">Diversispora eburnea</name>
    <dbReference type="NCBI Taxonomy" id="1213867"/>
    <lineage>
        <taxon>Eukaryota</taxon>
        <taxon>Fungi</taxon>
        <taxon>Fungi incertae sedis</taxon>
        <taxon>Mucoromycota</taxon>
        <taxon>Glomeromycotina</taxon>
        <taxon>Glomeromycetes</taxon>
        <taxon>Diversisporales</taxon>
        <taxon>Diversisporaceae</taxon>
        <taxon>Diversispora</taxon>
    </lineage>
</organism>
<dbReference type="OrthoDB" id="2392969at2759"/>
<keyword evidence="2" id="KW-1185">Reference proteome</keyword>
<accession>A0A9N9GGA6</accession>
<dbReference type="AlphaFoldDB" id="A0A9N9GGA6"/>
<protein>
    <submittedName>
        <fullName evidence="1">7643_t:CDS:1</fullName>
    </submittedName>
</protein>
<evidence type="ECO:0000313" key="1">
    <source>
        <dbReference type="EMBL" id="CAG8608213.1"/>
    </source>
</evidence>
<dbReference type="EMBL" id="CAJVPK010002189">
    <property type="protein sequence ID" value="CAG8608213.1"/>
    <property type="molecule type" value="Genomic_DNA"/>
</dbReference>
<comment type="caution">
    <text evidence="1">The sequence shown here is derived from an EMBL/GenBank/DDBJ whole genome shotgun (WGS) entry which is preliminary data.</text>
</comment>
<proteinExistence type="predicted"/>
<evidence type="ECO:0000313" key="2">
    <source>
        <dbReference type="Proteomes" id="UP000789706"/>
    </source>
</evidence>
<sequence length="165" mass="18776">MATARKIQNSKTNSFTSILNQILKKYNLSVESDPSQLRAHANELGTMLSDWKARKDVKEALRQCLFKGNQIEALVPDKRGKKLTIKERARYCATTGDAWDIWLHTLDLVMPKNNTDEVIVAASSRVSQFRRELAEAGVDSEQIDIYAKLLKVTRASNEIQKRQLE</sequence>
<gene>
    <name evidence="1" type="ORF">DEBURN_LOCUS9849</name>
</gene>